<name>A0AAV4Q5B5_CAEEX</name>
<evidence type="ECO:0000313" key="2">
    <source>
        <dbReference type="EMBL" id="GIY03377.1"/>
    </source>
</evidence>
<dbReference type="EMBL" id="BPLR01005572">
    <property type="protein sequence ID" value="GIY03377.1"/>
    <property type="molecule type" value="Genomic_DNA"/>
</dbReference>
<feature type="transmembrane region" description="Helical" evidence="1">
    <location>
        <begin position="86"/>
        <end position="104"/>
    </location>
</feature>
<evidence type="ECO:0000256" key="1">
    <source>
        <dbReference type="SAM" id="Phobius"/>
    </source>
</evidence>
<keyword evidence="1" id="KW-0812">Transmembrane</keyword>
<keyword evidence="3" id="KW-1185">Reference proteome</keyword>
<evidence type="ECO:0000313" key="3">
    <source>
        <dbReference type="Proteomes" id="UP001054945"/>
    </source>
</evidence>
<protein>
    <submittedName>
        <fullName evidence="2">Uncharacterized protein</fullName>
    </submittedName>
</protein>
<reference evidence="2 3" key="1">
    <citation type="submission" date="2021-06" db="EMBL/GenBank/DDBJ databases">
        <title>Caerostris extrusa draft genome.</title>
        <authorList>
            <person name="Kono N."/>
            <person name="Arakawa K."/>
        </authorList>
    </citation>
    <scope>NUCLEOTIDE SEQUENCE [LARGE SCALE GENOMIC DNA]</scope>
</reference>
<accession>A0AAV4Q5B5</accession>
<comment type="caution">
    <text evidence="2">The sequence shown here is derived from an EMBL/GenBank/DDBJ whole genome shotgun (WGS) entry which is preliminary data.</text>
</comment>
<gene>
    <name evidence="2" type="ORF">CEXT_550461</name>
</gene>
<organism evidence="2 3">
    <name type="scientific">Caerostris extrusa</name>
    <name type="common">Bark spider</name>
    <name type="synonym">Caerostris bankana</name>
    <dbReference type="NCBI Taxonomy" id="172846"/>
    <lineage>
        <taxon>Eukaryota</taxon>
        <taxon>Metazoa</taxon>
        <taxon>Ecdysozoa</taxon>
        <taxon>Arthropoda</taxon>
        <taxon>Chelicerata</taxon>
        <taxon>Arachnida</taxon>
        <taxon>Araneae</taxon>
        <taxon>Araneomorphae</taxon>
        <taxon>Entelegynae</taxon>
        <taxon>Araneoidea</taxon>
        <taxon>Araneidae</taxon>
        <taxon>Caerostris</taxon>
    </lineage>
</organism>
<sequence length="126" mass="14797">MTRKIEATRFFCRIICRHVTRFQFMQSALKNIPHDKKKKRKKGTKWKGKIESRKRETLGCNIFIFFLLRLGEIISDESRGKIAPKFYLVFTVISINCTPIFPYQHGFKKRMPSRNAPSEGLVPFGN</sequence>
<dbReference type="Proteomes" id="UP001054945">
    <property type="component" value="Unassembled WGS sequence"/>
</dbReference>
<dbReference type="AlphaFoldDB" id="A0AAV4Q5B5"/>
<keyword evidence="1" id="KW-1133">Transmembrane helix</keyword>
<proteinExistence type="predicted"/>
<keyword evidence="1" id="KW-0472">Membrane</keyword>